<reference evidence="1" key="2">
    <citation type="journal article" date="2018" name="Genome Announc.">
        <title>First Report of a Complete Genome Sequence of White spot syndrome virus from India.</title>
        <authorList>
            <person name="Vinaya Kumar K."/>
            <person name="Shekhar M.S."/>
            <person name="Otta S.K."/>
            <person name="Karthic K."/>
            <person name="Ashok Kumar J."/>
            <person name="Gopikrishna G."/>
            <person name="Vijayan K.K."/>
        </authorList>
    </citation>
    <scope>NUCLEOTIDE SEQUENCE</scope>
    <source>
        <strain evidence="1">IN_AP4RU</strain>
    </source>
</reference>
<sequence>MFNLLAGLDHIEGEVGEKVNGNPYTHLSSSRMVTIMPTKLRRNLHQHLEF</sequence>
<accession>A0A2I6SBU9</accession>
<name>A0A2I6SBU9_9VIRU</name>
<dbReference type="EMBL" id="MG702567">
    <property type="protein sequence ID" value="AUO15030.1"/>
    <property type="molecule type" value="Genomic_DNA"/>
</dbReference>
<organism evidence="1">
    <name type="scientific">White spot syndrome virus</name>
    <dbReference type="NCBI Taxonomy" id="342409"/>
    <lineage>
        <taxon>Viruses</taxon>
        <taxon>Viruses incertae sedis</taxon>
        <taxon>Naldaviricetes</taxon>
        <taxon>Nimaviridae</taxon>
        <taxon>Whispovirus</taxon>
    </lineage>
</organism>
<protein>
    <submittedName>
        <fullName evidence="1">WSSV200</fullName>
    </submittedName>
</protein>
<reference evidence="1" key="1">
    <citation type="submission" date="2017-12" db="EMBL/GenBank/DDBJ databases">
        <authorList>
            <person name="Katneni V.K."/>
            <person name="Shekhar M.S."/>
            <person name="Otta S.K."/>
            <person name="Karthic K."/>
            <person name="Jangam A.K."/>
            <person name="Gopikrishna G."/>
            <person name="Vijayan K.K."/>
        </authorList>
    </citation>
    <scope>NUCLEOTIDE SEQUENCE [LARGE SCALE GENOMIC DNA]</scope>
    <source>
        <strain evidence="1">IN_AP4RU</strain>
    </source>
</reference>
<evidence type="ECO:0000313" key="1">
    <source>
        <dbReference type="EMBL" id="AUO15030.1"/>
    </source>
</evidence>
<proteinExistence type="predicted"/>
<dbReference type="Proteomes" id="UP000267352">
    <property type="component" value="Segment"/>
</dbReference>